<evidence type="ECO:0000256" key="1">
    <source>
        <dbReference type="SAM" id="MobiDB-lite"/>
    </source>
</evidence>
<evidence type="ECO:0000313" key="2">
    <source>
        <dbReference type="EMBL" id="SVA05298.1"/>
    </source>
</evidence>
<gene>
    <name evidence="2" type="ORF">METZ01_LOCUS58152</name>
</gene>
<feature type="non-terminal residue" evidence="2">
    <location>
        <position position="52"/>
    </location>
</feature>
<proteinExistence type="predicted"/>
<name>A0A381SPQ6_9ZZZZ</name>
<protein>
    <submittedName>
        <fullName evidence="2">Uncharacterized protein</fullName>
    </submittedName>
</protein>
<feature type="region of interest" description="Disordered" evidence="1">
    <location>
        <begin position="1"/>
        <end position="36"/>
    </location>
</feature>
<dbReference type="AlphaFoldDB" id="A0A381SPQ6"/>
<reference evidence="2" key="1">
    <citation type="submission" date="2018-05" db="EMBL/GenBank/DDBJ databases">
        <authorList>
            <person name="Lanie J.A."/>
            <person name="Ng W.-L."/>
            <person name="Kazmierczak K.M."/>
            <person name="Andrzejewski T.M."/>
            <person name="Davidsen T.M."/>
            <person name="Wayne K.J."/>
            <person name="Tettelin H."/>
            <person name="Glass J.I."/>
            <person name="Rusch D."/>
            <person name="Podicherti R."/>
            <person name="Tsui H.-C.T."/>
            <person name="Winkler M.E."/>
        </authorList>
    </citation>
    <scope>NUCLEOTIDE SEQUENCE</scope>
</reference>
<dbReference type="EMBL" id="UINC01003324">
    <property type="protein sequence ID" value="SVA05298.1"/>
    <property type="molecule type" value="Genomic_DNA"/>
</dbReference>
<accession>A0A381SPQ6</accession>
<sequence>RRTESSIGGSGTPPGGPSAAAHPAPQRSRHAGCPGCSLRCRSGSSIKERGGM</sequence>
<organism evidence="2">
    <name type="scientific">marine metagenome</name>
    <dbReference type="NCBI Taxonomy" id="408172"/>
    <lineage>
        <taxon>unclassified sequences</taxon>
        <taxon>metagenomes</taxon>
        <taxon>ecological metagenomes</taxon>
    </lineage>
</organism>
<feature type="non-terminal residue" evidence="2">
    <location>
        <position position="1"/>
    </location>
</feature>